<sequence>MDSNSVSLFTNSHENVSKLLDKRSIAVSILFILLGAAAFYFSIIEENESSSLSMLVMTIGAACLLLGVFRLFWKSYSWFYTPTDSRISVKSEFYEAADFRSLKSVLESSDFSGEKTVKSGNTGGIRMDYMYSHDRKFAAVQLYQFSSYIYQPVTEVYYYKDMAADEFICCAEKKMF</sequence>
<protein>
    <recommendedName>
        <fullName evidence="4">Transmembrane protein</fullName>
    </recommendedName>
</protein>
<gene>
    <name evidence="2" type="ORF">H9777_13475</name>
</gene>
<feature type="transmembrane region" description="Helical" evidence="1">
    <location>
        <begin position="25"/>
        <end position="44"/>
    </location>
</feature>
<keyword evidence="1" id="KW-0812">Transmembrane</keyword>
<keyword evidence="1" id="KW-1133">Transmembrane helix</keyword>
<evidence type="ECO:0000313" key="3">
    <source>
        <dbReference type="Proteomes" id="UP000783796"/>
    </source>
</evidence>
<proteinExistence type="predicted"/>
<organism evidence="2 3">
    <name type="scientific">Candidatus Phocaeicola faecigallinarum</name>
    <dbReference type="NCBI Taxonomy" id="2838732"/>
    <lineage>
        <taxon>Bacteria</taxon>
        <taxon>Pseudomonadati</taxon>
        <taxon>Bacteroidota</taxon>
        <taxon>Bacteroidia</taxon>
        <taxon>Bacteroidales</taxon>
        <taxon>Bacteroidaceae</taxon>
        <taxon>Phocaeicola</taxon>
    </lineage>
</organism>
<feature type="transmembrane region" description="Helical" evidence="1">
    <location>
        <begin position="50"/>
        <end position="73"/>
    </location>
</feature>
<reference evidence="2" key="2">
    <citation type="submission" date="2021-04" db="EMBL/GenBank/DDBJ databases">
        <authorList>
            <person name="Gilroy R."/>
        </authorList>
    </citation>
    <scope>NUCLEOTIDE SEQUENCE</scope>
    <source>
        <strain evidence="2">G4-2901</strain>
    </source>
</reference>
<accession>A0A948TDS3</accession>
<dbReference type="EMBL" id="JAHLFW010000111">
    <property type="protein sequence ID" value="MBU3839288.1"/>
    <property type="molecule type" value="Genomic_DNA"/>
</dbReference>
<keyword evidence="1" id="KW-0472">Membrane</keyword>
<comment type="caution">
    <text evidence="2">The sequence shown here is derived from an EMBL/GenBank/DDBJ whole genome shotgun (WGS) entry which is preliminary data.</text>
</comment>
<dbReference type="Proteomes" id="UP000783796">
    <property type="component" value="Unassembled WGS sequence"/>
</dbReference>
<evidence type="ECO:0008006" key="4">
    <source>
        <dbReference type="Google" id="ProtNLM"/>
    </source>
</evidence>
<evidence type="ECO:0000313" key="2">
    <source>
        <dbReference type="EMBL" id="MBU3839288.1"/>
    </source>
</evidence>
<name>A0A948TDS3_9BACT</name>
<reference evidence="2" key="1">
    <citation type="journal article" date="2021" name="PeerJ">
        <title>Extensive microbial diversity within the chicken gut microbiome revealed by metagenomics and culture.</title>
        <authorList>
            <person name="Gilroy R."/>
            <person name="Ravi A."/>
            <person name="Getino M."/>
            <person name="Pursley I."/>
            <person name="Horton D.L."/>
            <person name="Alikhan N.F."/>
            <person name="Baker D."/>
            <person name="Gharbi K."/>
            <person name="Hall N."/>
            <person name="Watson M."/>
            <person name="Adriaenssens E.M."/>
            <person name="Foster-Nyarko E."/>
            <person name="Jarju S."/>
            <person name="Secka A."/>
            <person name="Antonio M."/>
            <person name="Oren A."/>
            <person name="Chaudhuri R.R."/>
            <person name="La Ragione R."/>
            <person name="Hildebrand F."/>
            <person name="Pallen M.J."/>
        </authorList>
    </citation>
    <scope>NUCLEOTIDE SEQUENCE</scope>
    <source>
        <strain evidence="2">G4-2901</strain>
    </source>
</reference>
<dbReference type="AlphaFoldDB" id="A0A948TDS3"/>
<evidence type="ECO:0000256" key="1">
    <source>
        <dbReference type="SAM" id="Phobius"/>
    </source>
</evidence>